<evidence type="ECO:0000259" key="1">
    <source>
        <dbReference type="PROSITE" id="PS50197"/>
    </source>
</evidence>
<evidence type="ECO:0000313" key="3">
    <source>
        <dbReference type="Proteomes" id="UP000007151"/>
    </source>
</evidence>
<dbReference type="InterPro" id="IPR001680">
    <property type="entry name" value="WD40_rpt"/>
</dbReference>
<dbReference type="PROSITE" id="PS50197">
    <property type="entry name" value="BEACH"/>
    <property type="match status" value="1"/>
</dbReference>
<dbReference type="InterPro" id="IPR046851">
    <property type="entry name" value="NBCH_WD40"/>
</dbReference>
<proteinExistence type="predicted"/>
<sequence>MMSPRQLMRNSNMTQKWQRREISNFEYLMFLNTIAGRTYNDLNQYPVFPWVLTNYESEELDLSQPSNYRDLSKPIGALNPSRRAYFEDRYNTWEHESTPPFHYGTHYSTAAFVLNWLVRIFSKYLLLNVYLYSLQLEPHRDVRSSQSVPRSDHNELRVIFIERDLWNVKTIARRATTAQNRCARAGRLLDVMLEEPMTTMFLALHGGKFDHPNRLFSSIAMSWKNCQRDTSDVKELIPELFFLPEMLVNSSGYKLGIAESPSGDVLLPPWASSAEEFVRINRMALESEFVSCQLHQWIDLIFGYKQRGPEAVRATNVFYYLTYEGGARIDQIPDPLTRAAVEDQIRSFGQTPAQLLAEPHPPRASTMHLAPLMFAAAPDDVCLRLKLPSNAAVVHVSANTYPQLAMPAAVTVSAARAFAAHRWSGGGCAHSTPARHTDHPPHPQQHHPLVMDPVWAAGGAQALSRRQLGDNFSQRVKARSNCFVTTVDSRFLIAAGFWDNSFRVFSTETAKIVQIIFGHYGVVTCVSRSECNITSDCYIASGSEDCTVLLWHWSARHGGIVGEGDTPAPRVSLTGHDAALNGVLVSAELGLVISSSINGPVLIHTTFGELLRSLLCRDASGPQQLALSREGVVVVAYERGHLAAFTLNGRKLRHETHHDNFQCLVLSRCGEYLVCGGDAGVVEVWRAFTLAPLYAFPPAGAPVTSLALSHDQRFLLAGLENGSLVVFHIDFNRWHHEYQQRY</sequence>
<dbReference type="SUPFAM" id="SSF50978">
    <property type="entry name" value="WD40 repeat-like"/>
    <property type="match status" value="1"/>
</dbReference>
<dbReference type="InterPro" id="IPR036322">
    <property type="entry name" value="WD40_repeat_dom_sf"/>
</dbReference>
<dbReference type="GO" id="GO:0008104">
    <property type="term" value="P:intracellular protein localization"/>
    <property type="evidence" value="ECO:0007669"/>
    <property type="project" value="TreeGrafter"/>
</dbReference>
<dbReference type="CDD" id="cd06071">
    <property type="entry name" value="Beach"/>
    <property type="match status" value="1"/>
</dbReference>
<dbReference type="Gene3D" id="2.130.10.10">
    <property type="entry name" value="YVTN repeat-like/Quinoprotein amine dehydrogenase"/>
    <property type="match status" value="2"/>
</dbReference>
<organism evidence="2 3">
    <name type="scientific">Danaus plexippus plexippus</name>
    <dbReference type="NCBI Taxonomy" id="278856"/>
    <lineage>
        <taxon>Eukaryota</taxon>
        <taxon>Metazoa</taxon>
        <taxon>Ecdysozoa</taxon>
        <taxon>Arthropoda</taxon>
        <taxon>Hexapoda</taxon>
        <taxon>Insecta</taxon>
        <taxon>Pterygota</taxon>
        <taxon>Neoptera</taxon>
        <taxon>Endopterygota</taxon>
        <taxon>Lepidoptera</taxon>
        <taxon>Glossata</taxon>
        <taxon>Ditrysia</taxon>
        <taxon>Papilionoidea</taxon>
        <taxon>Nymphalidae</taxon>
        <taxon>Danainae</taxon>
        <taxon>Danaini</taxon>
        <taxon>Danaina</taxon>
        <taxon>Danaus</taxon>
        <taxon>Danaus</taxon>
    </lineage>
</organism>
<accession>A0A212FNA7</accession>
<dbReference type="Proteomes" id="UP000007151">
    <property type="component" value="Unassembled WGS sequence"/>
</dbReference>
<dbReference type="Gene3D" id="1.10.1540.10">
    <property type="entry name" value="BEACH domain"/>
    <property type="match status" value="2"/>
</dbReference>
<dbReference type="PANTHER" id="PTHR13743">
    <property type="entry name" value="BEIGE/BEACH-RELATED"/>
    <property type="match status" value="1"/>
</dbReference>
<dbReference type="STRING" id="278856.A0A212FNA7"/>
<dbReference type="SMART" id="SM00320">
    <property type="entry name" value="WD40"/>
    <property type="match status" value="4"/>
</dbReference>
<gene>
    <name evidence="2" type="ORF">KGM_207420</name>
</gene>
<dbReference type="KEGG" id="dpl:KGM_207420"/>
<dbReference type="EMBL" id="AGBW02006209">
    <property type="protein sequence ID" value="OWR55232.1"/>
    <property type="molecule type" value="Genomic_DNA"/>
</dbReference>
<comment type="caution">
    <text evidence="2">The sequence shown here is derived from an EMBL/GenBank/DDBJ whole genome shotgun (WGS) entry which is preliminary data.</text>
</comment>
<dbReference type="SUPFAM" id="SSF81837">
    <property type="entry name" value="BEACH domain"/>
    <property type="match status" value="2"/>
</dbReference>
<reference evidence="2 3" key="1">
    <citation type="journal article" date="2011" name="Cell">
        <title>The monarch butterfly genome yields insights into long-distance migration.</title>
        <authorList>
            <person name="Zhan S."/>
            <person name="Merlin C."/>
            <person name="Boore J.L."/>
            <person name="Reppert S.M."/>
        </authorList>
    </citation>
    <scope>NUCLEOTIDE SEQUENCE [LARGE SCALE GENOMIC DNA]</scope>
    <source>
        <strain evidence="2">F-2</strain>
    </source>
</reference>
<dbReference type="Pfam" id="PF20426">
    <property type="entry name" value="NBCH_WD40"/>
    <property type="match status" value="1"/>
</dbReference>
<dbReference type="InterPro" id="IPR000409">
    <property type="entry name" value="BEACH_dom"/>
</dbReference>
<dbReference type="AlphaFoldDB" id="A0A212FNA7"/>
<feature type="domain" description="BEACH" evidence="1">
    <location>
        <begin position="2"/>
        <end position="363"/>
    </location>
</feature>
<dbReference type="InterPro" id="IPR036372">
    <property type="entry name" value="BEACH_dom_sf"/>
</dbReference>
<dbReference type="GO" id="GO:0016020">
    <property type="term" value="C:membrane"/>
    <property type="evidence" value="ECO:0007669"/>
    <property type="project" value="TreeGrafter"/>
</dbReference>
<dbReference type="GO" id="GO:0019901">
    <property type="term" value="F:protein kinase binding"/>
    <property type="evidence" value="ECO:0007669"/>
    <property type="project" value="TreeGrafter"/>
</dbReference>
<dbReference type="InterPro" id="IPR050865">
    <property type="entry name" value="BEACH_Domain"/>
</dbReference>
<protein>
    <submittedName>
        <fullName evidence="2">Neurobeachin like protein</fullName>
    </submittedName>
</protein>
<dbReference type="Pfam" id="PF02138">
    <property type="entry name" value="Beach"/>
    <property type="match status" value="2"/>
</dbReference>
<name>A0A212FNA7_DANPL</name>
<dbReference type="PANTHER" id="PTHR13743:SF162">
    <property type="entry name" value="NEUROBEACHIN"/>
    <property type="match status" value="1"/>
</dbReference>
<keyword evidence="3" id="KW-1185">Reference proteome</keyword>
<dbReference type="GO" id="GO:0005829">
    <property type="term" value="C:cytosol"/>
    <property type="evidence" value="ECO:0007669"/>
    <property type="project" value="TreeGrafter"/>
</dbReference>
<dbReference type="InParanoid" id="A0A212FNA7"/>
<dbReference type="InterPro" id="IPR015943">
    <property type="entry name" value="WD40/YVTN_repeat-like_dom_sf"/>
</dbReference>
<evidence type="ECO:0000313" key="2">
    <source>
        <dbReference type="EMBL" id="OWR55232.1"/>
    </source>
</evidence>
<dbReference type="eggNOG" id="KOG1787">
    <property type="taxonomic scope" value="Eukaryota"/>
</dbReference>
<dbReference type="SMART" id="SM01026">
    <property type="entry name" value="Beach"/>
    <property type="match status" value="1"/>
</dbReference>